<geneLocation type="mitochondrion" evidence="2"/>
<evidence type="ECO:0000256" key="1">
    <source>
        <dbReference type="SAM" id="Phobius"/>
    </source>
</evidence>
<dbReference type="Gene3D" id="1.20.120.1200">
    <property type="entry name" value="NADH-ubiquinone/plastoquinone oxidoreductase chain 6, subunit NuoJ"/>
    <property type="match status" value="1"/>
</dbReference>
<accession>A0A3G0WS92</accession>
<keyword evidence="1" id="KW-1133">Transmembrane helix</keyword>
<gene>
    <name evidence="2" type="primary">nad6</name>
</gene>
<sequence>MVSFVLICAFMSTIGFLYMTNLIYYCLFLVLNSLIIVGGIFFLGGYPWYAMLFYMVYVGGVYILFIFLSIYTPNLNNSFELNILILILGIFFLFELTRGLNIVNIGVSDETKFLCSLSEGLSYLFISSFLVLGFFLVSYISSSKEMFIR</sequence>
<protein>
    <submittedName>
        <fullName evidence="2">NADH dehydrogenase subunit 6</fullName>
    </submittedName>
</protein>
<reference evidence="2" key="1">
    <citation type="submission" date="2011-11" db="EMBL/GenBank/DDBJ databases">
        <title>The complete mitochondrial genome of Pseudorhabdosynochus yangjiangensis (Platyhelminthes: Monogenea).</title>
        <authorList>
            <person name="Zhang J."/>
            <person name="Wu X."/>
            <person name="Xie M."/>
            <person name="Li A."/>
        </authorList>
    </citation>
    <scope>NUCLEOTIDE SEQUENCE</scope>
</reference>
<feature type="transmembrane region" description="Helical" evidence="1">
    <location>
        <begin position="22"/>
        <end position="42"/>
    </location>
</feature>
<dbReference type="AlphaFoldDB" id="A0A3G0WS92"/>
<proteinExistence type="predicted"/>
<keyword evidence="2" id="KW-0496">Mitochondrion</keyword>
<dbReference type="EMBL" id="JQ038231">
    <property type="protein sequence ID" value="AFD18247.1"/>
    <property type="molecule type" value="Genomic_DNA"/>
</dbReference>
<feature type="transmembrane region" description="Helical" evidence="1">
    <location>
        <begin position="83"/>
        <end position="100"/>
    </location>
</feature>
<feature type="transmembrane region" description="Helical" evidence="1">
    <location>
        <begin position="48"/>
        <end position="71"/>
    </location>
</feature>
<name>A0A3G0WS92_9PLAT</name>
<keyword evidence="1" id="KW-0472">Membrane</keyword>
<feature type="transmembrane region" description="Helical" evidence="1">
    <location>
        <begin position="120"/>
        <end position="140"/>
    </location>
</feature>
<evidence type="ECO:0000313" key="2">
    <source>
        <dbReference type="EMBL" id="AFD18247.1"/>
    </source>
</evidence>
<dbReference type="InterPro" id="IPR042106">
    <property type="entry name" value="Nuo/plastoQ_OxRdtase_6_NuoJ"/>
</dbReference>
<organism evidence="2">
    <name type="scientific">Pseudorhabdosynochus yangjiangensis</name>
    <dbReference type="NCBI Taxonomy" id="1131907"/>
    <lineage>
        <taxon>Eukaryota</taxon>
        <taxon>Metazoa</taxon>
        <taxon>Spiralia</taxon>
        <taxon>Lophotrochozoa</taxon>
        <taxon>Platyhelminthes</taxon>
        <taxon>Monogenea</taxon>
        <taxon>Monopisthocotylea</taxon>
        <taxon>Dactylogyridea</taxon>
        <taxon>Diplectanidae</taxon>
        <taxon>Pseudorhabdosynochus</taxon>
    </lineage>
</organism>
<keyword evidence="1" id="KW-0812">Transmembrane</keyword>